<feature type="region of interest" description="Disordered" evidence="6">
    <location>
        <begin position="19"/>
        <end position="44"/>
    </location>
</feature>
<feature type="compositionally biased region" description="Basic and acidic residues" evidence="6">
    <location>
        <begin position="141"/>
        <end position="190"/>
    </location>
</feature>
<evidence type="ECO:0000256" key="4">
    <source>
        <dbReference type="ARBA" id="ARBA00023043"/>
    </source>
</evidence>
<evidence type="ECO:0000313" key="8">
    <source>
        <dbReference type="Proteomes" id="UP000054007"/>
    </source>
</evidence>
<gene>
    <name evidence="7" type="ORF">CYLTODRAFT_226423</name>
</gene>
<evidence type="ECO:0008006" key="9">
    <source>
        <dbReference type="Google" id="ProtNLM"/>
    </source>
</evidence>
<dbReference type="AlphaFoldDB" id="A0A0D7BH78"/>
<feature type="compositionally biased region" description="Basic and acidic residues" evidence="6">
    <location>
        <begin position="92"/>
        <end position="101"/>
    </location>
</feature>
<evidence type="ECO:0000256" key="5">
    <source>
        <dbReference type="ARBA" id="ARBA00023242"/>
    </source>
</evidence>
<protein>
    <recommendedName>
        <fullName evidence="9">J domain-containing protein</fullName>
    </recommendedName>
</protein>
<dbReference type="PANTHER" id="PTHR15263:SF1">
    <property type="entry name" value="NF-KAPPA-B INHIBITOR-LIKE PROTEIN 1"/>
    <property type="match status" value="1"/>
</dbReference>
<sequence>MTQPDLSCLVASMGKLRLKRTPAEEAEHRARKRRRKDLKKEDVDAEARFQESMSMAFEDDERVDSLESRFNGYHDPDIPTHWGDSSSRRRRHFEDPDDYLKQDPSTMDEEEYAEWIRFGMYRCVSKFPVCARFYSGTRRSHKDEYEEEKRQKAAEKSAKRREQAIKEAAKKQESERRKRRRERESRKQDSARDDYEARWKTILAATQLPDTQYRFEDIPWPIYHSSSRVITVDDLNSEAILTFLSLSKTVDTEEEKRVRKDKLRETYLRFHPDKFEGRLMNKVDDEYKDIVRLGVGQVVRILNDLMQK</sequence>
<reference evidence="7 8" key="1">
    <citation type="journal article" date="2015" name="Fungal Genet. Biol.">
        <title>Evolution of novel wood decay mechanisms in Agaricales revealed by the genome sequences of Fistulina hepatica and Cylindrobasidium torrendii.</title>
        <authorList>
            <person name="Floudas D."/>
            <person name="Held B.W."/>
            <person name="Riley R."/>
            <person name="Nagy L.G."/>
            <person name="Koehler G."/>
            <person name="Ransdell A.S."/>
            <person name="Younus H."/>
            <person name="Chow J."/>
            <person name="Chiniquy J."/>
            <person name="Lipzen A."/>
            <person name="Tritt A."/>
            <person name="Sun H."/>
            <person name="Haridas S."/>
            <person name="LaButti K."/>
            <person name="Ohm R.A."/>
            <person name="Kues U."/>
            <person name="Blanchette R.A."/>
            <person name="Grigoriev I.V."/>
            <person name="Minto R.E."/>
            <person name="Hibbett D.S."/>
        </authorList>
    </citation>
    <scope>NUCLEOTIDE SEQUENCE [LARGE SCALE GENOMIC DNA]</scope>
    <source>
        <strain evidence="7 8">FP15055 ss-10</strain>
    </source>
</reference>
<feature type="region of interest" description="Disordered" evidence="6">
    <location>
        <begin position="140"/>
        <end position="190"/>
    </location>
</feature>
<keyword evidence="8" id="KW-1185">Reference proteome</keyword>
<keyword evidence="4" id="KW-0040">ANK repeat</keyword>
<evidence type="ECO:0000256" key="6">
    <source>
        <dbReference type="SAM" id="MobiDB-lite"/>
    </source>
</evidence>
<proteinExistence type="predicted"/>
<keyword evidence="3" id="KW-0677">Repeat</keyword>
<organism evidence="7 8">
    <name type="scientific">Cylindrobasidium torrendii FP15055 ss-10</name>
    <dbReference type="NCBI Taxonomy" id="1314674"/>
    <lineage>
        <taxon>Eukaryota</taxon>
        <taxon>Fungi</taxon>
        <taxon>Dikarya</taxon>
        <taxon>Basidiomycota</taxon>
        <taxon>Agaricomycotina</taxon>
        <taxon>Agaricomycetes</taxon>
        <taxon>Agaricomycetidae</taxon>
        <taxon>Agaricales</taxon>
        <taxon>Marasmiineae</taxon>
        <taxon>Physalacriaceae</taxon>
        <taxon>Cylindrobasidium</taxon>
    </lineage>
</organism>
<keyword evidence="2" id="KW-0597">Phosphoprotein</keyword>
<keyword evidence="5" id="KW-0539">Nucleus</keyword>
<accession>A0A0D7BH78</accession>
<evidence type="ECO:0000313" key="7">
    <source>
        <dbReference type="EMBL" id="KIY69469.1"/>
    </source>
</evidence>
<dbReference type="PANTHER" id="PTHR15263">
    <property type="entry name" value="I-KAPPA-B-LIKE PROTEIN IKBL"/>
    <property type="match status" value="1"/>
</dbReference>
<feature type="compositionally biased region" description="Basic and acidic residues" evidence="6">
    <location>
        <begin position="68"/>
        <end position="78"/>
    </location>
</feature>
<evidence type="ECO:0000256" key="2">
    <source>
        <dbReference type="ARBA" id="ARBA00022553"/>
    </source>
</evidence>
<dbReference type="STRING" id="1314674.A0A0D7BH78"/>
<comment type="subcellular location">
    <subcellularLocation>
        <location evidence="1">Nucleus</location>
    </subcellularLocation>
</comment>
<dbReference type="OrthoDB" id="412109at2759"/>
<feature type="region of interest" description="Disordered" evidence="6">
    <location>
        <begin position="68"/>
        <end position="105"/>
    </location>
</feature>
<dbReference type="EMBL" id="KN880483">
    <property type="protein sequence ID" value="KIY69469.1"/>
    <property type="molecule type" value="Genomic_DNA"/>
</dbReference>
<evidence type="ECO:0000256" key="1">
    <source>
        <dbReference type="ARBA" id="ARBA00004123"/>
    </source>
</evidence>
<evidence type="ECO:0000256" key="3">
    <source>
        <dbReference type="ARBA" id="ARBA00022737"/>
    </source>
</evidence>
<dbReference type="GO" id="GO:0043124">
    <property type="term" value="P:negative regulation of canonical NF-kappaB signal transduction"/>
    <property type="evidence" value="ECO:0007669"/>
    <property type="project" value="InterPro"/>
</dbReference>
<dbReference type="InterPro" id="IPR038753">
    <property type="entry name" value="NFKBIL1"/>
</dbReference>
<name>A0A0D7BH78_9AGAR</name>
<dbReference type="GO" id="GO:0005634">
    <property type="term" value="C:nucleus"/>
    <property type="evidence" value="ECO:0007669"/>
    <property type="project" value="UniProtKB-SubCell"/>
</dbReference>
<dbReference type="Proteomes" id="UP000054007">
    <property type="component" value="Unassembled WGS sequence"/>
</dbReference>